<evidence type="ECO:0000256" key="5">
    <source>
        <dbReference type="ARBA" id="ARBA00023002"/>
    </source>
</evidence>
<evidence type="ECO:0000256" key="6">
    <source>
        <dbReference type="ARBA" id="ARBA00023027"/>
    </source>
</evidence>
<keyword evidence="6" id="KW-0520">NAD</keyword>
<comment type="similarity">
    <text evidence="2">Belongs to the zinc-containing alcohol dehydrogenase family.</text>
</comment>
<dbReference type="PANTHER" id="PTHR43161:SF9">
    <property type="entry name" value="SORBITOL DEHYDROGENASE"/>
    <property type="match status" value="1"/>
</dbReference>
<organism evidence="10 11">
    <name type="scientific">Pomacea canaliculata</name>
    <name type="common">Golden apple snail</name>
    <dbReference type="NCBI Taxonomy" id="400727"/>
    <lineage>
        <taxon>Eukaryota</taxon>
        <taxon>Metazoa</taxon>
        <taxon>Spiralia</taxon>
        <taxon>Lophotrochozoa</taxon>
        <taxon>Mollusca</taxon>
        <taxon>Gastropoda</taxon>
        <taxon>Caenogastropoda</taxon>
        <taxon>Architaenioglossa</taxon>
        <taxon>Ampullarioidea</taxon>
        <taxon>Ampullariidae</taxon>
        <taxon>Pomacea</taxon>
    </lineage>
</organism>
<dbReference type="PANTHER" id="PTHR43161">
    <property type="entry name" value="SORBITOL DEHYDROGENASE"/>
    <property type="match status" value="1"/>
</dbReference>
<dbReference type="OrthoDB" id="1879366at2759"/>
<dbReference type="FunFam" id="3.40.50.720:FF:000068">
    <property type="entry name" value="Sorbitol dehydrogenase"/>
    <property type="match status" value="1"/>
</dbReference>
<comment type="cofactor">
    <cofactor evidence="1">
        <name>Zn(2+)</name>
        <dbReference type="ChEBI" id="CHEBI:29105"/>
    </cofactor>
</comment>
<comment type="caution">
    <text evidence="10">The sequence shown here is derived from an EMBL/GenBank/DDBJ whole genome shotgun (WGS) entry which is preliminary data.</text>
</comment>
<dbReference type="Proteomes" id="UP000245119">
    <property type="component" value="Linkage Group LG13"/>
</dbReference>
<dbReference type="GO" id="GO:0046872">
    <property type="term" value="F:metal ion binding"/>
    <property type="evidence" value="ECO:0007669"/>
    <property type="project" value="UniProtKB-KW"/>
</dbReference>
<sequence>MDTNLAAVIYGPGDLRMEEYPVRNPGPGEVQLSIRCCGLCRTDVHFRDFGLPQTADFEEGAMMEPLSVAVHAVNRAAVGLGDLVVVLGAGPIGLLALQVSRARGAAHVCVTDVNNERLKLALKLGASCIVQLESVETDAQVAARKVQETLGEAPDVALECSGAAFCLQTAILAVRMGGVVAAVGFGPESVDIPVMEAVVREVDIRGCVANNNCFAACVSMLENSQVKIKPIISHRFPLEEVPHALDVVRKRQGLKVIVNCGRDLVNGPQTP</sequence>
<evidence type="ECO:0000256" key="4">
    <source>
        <dbReference type="ARBA" id="ARBA00022833"/>
    </source>
</evidence>
<dbReference type="STRING" id="400727.A0A2T7NF84"/>
<dbReference type="AlphaFoldDB" id="A0A2T7NF84"/>
<dbReference type="InterPro" id="IPR036291">
    <property type="entry name" value="NAD(P)-bd_dom_sf"/>
</dbReference>
<dbReference type="SUPFAM" id="SSF51735">
    <property type="entry name" value="NAD(P)-binding Rossmann-fold domains"/>
    <property type="match status" value="1"/>
</dbReference>
<dbReference type="SUPFAM" id="SSF50129">
    <property type="entry name" value="GroES-like"/>
    <property type="match status" value="1"/>
</dbReference>
<evidence type="ECO:0000256" key="1">
    <source>
        <dbReference type="ARBA" id="ARBA00001947"/>
    </source>
</evidence>
<dbReference type="Pfam" id="PF00107">
    <property type="entry name" value="ADH_zinc_N"/>
    <property type="match status" value="1"/>
</dbReference>
<dbReference type="GO" id="GO:0016491">
    <property type="term" value="F:oxidoreductase activity"/>
    <property type="evidence" value="ECO:0007669"/>
    <property type="project" value="UniProtKB-KW"/>
</dbReference>
<keyword evidence="5" id="KW-0560">Oxidoreductase</keyword>
<evidence type="ECO:0000256" key="8">
    <source>
        <dbReference type="ARBA" id="ARBA00032485"/>
    </source>
</evidence>
<name>A0A2T7NF84_POMCA</name>
<evidence type="ECO:0000256" key="7">
    <source>
        <dbReference type="ARBA" id="ARBA00026132"/>
    </source>
</evidence>
<gene>
    <name evidence="10" type="ORF">C0Q70_20340</name>
</gene>
<protein>
    <recommendedName>
        <fullName evidence="7">Sorbitol dehydrogenase</fullName>
    </recommendedName>
    <alternativeName>
        <fullName evidence="8">Polyol dehydrogenase</fullName>
    </alternativeName>
</protein>
<evidence type="ECO:0000313" key="11">
    <source>
        <dbReference type="Proteomes" id="UP000245119"/>
    </source>
</evidence>
<evidence type="ECO:0000256" key="2">
    <source>
        <dbReference type="ARBA" id="ARBA00008072"/>
    </source>
</evidence>
<keyword evidence="11" id="KW-1185">Reference proteome</keyword>
<dbReference type="Gene3D" id="3.40.50.720">
    <property type="entry name" value="NAD(P)-binding Rossmann-like Domain"/>
    <property type="match status" value="1"/>
</dbReference>
<proteinExistence type="inferred from homology"/>
<dbReference type="InterPro" id="IPR011032">
    <property type="entry name" value="GroES-like_sf"/>
</dbReference>
<keyword evidence="4" id="KW-0862">Zinc</keyword>
<reference evidence="10 11" key="1">
    <citation type="submission" date="2018-04" db="EMBL/GenBank/DDBJ databases">
        <title>The genome of golden apple snail Pomacea canaliculata provides insight into stress tolerance and invasive adaptation.</title>
        <authorList>
            <person name="Liu C."/>
            <person name="Liu B."/>
            <person name="Ren Y."/>
            <person name="Zhang Y."/>
            <person name="Wang H."/>
            <person name="Li S."/>
            <person name="Jiang F."/>
            <person name="Yin L."/>
            <person name="Zhang G."/>
            <person name="Qian W."/>
            <person name="Fan W."/>
        </authorList>
    </citation>
    <scope>NUCLEOTIDE SEQUENCE [LARGE SCALE GENOMIC DNA]</scope>
    <source>
        <strain evidence="10">SZHN2017</strain>
        <tissue evidence="10">Muscle</tissue>
    </source>
</reference>
<accession>A0A2T7NF84</accession>
<keyword evidence="3" id="KW-0479">Metal-binding</keyword>
<feature type="domain" description="Alcohol dehydrogenase-like C-terminal" evidence="9">
    <location>
        <begin position="91"/>
        <end position="221"/>
    </location>
</feature>
<dbReference type="EMBL" id="PZQS01000013">
    <property type="protein sequence ID" value="PVD19847.1"/>
    <property type="molecule type" value="Genomic_DNA"/>
</dbReference>
<evidence type="ECO:0000259" key="9">
    <source>
        <dbReference type="Pfam" id="PF00107"/>
    </source>
</evidence>
<evidence type="ECO:0000313" key="10">
    <source>
        <dbReference type="EMBL" id="PVD19847.1"/>
    </source>
</evidence>
<dbReference type="Gene3D" id="3.90.180.10">
    <property type="entry name" value="Medium-chain alcohol dehydrogenases, catalytic domain"/>
    <property type="match status" value="2"/>
</dbReference>
<dbReference type="InterPro" id="IPR013149">
    <property type="entry name" value="ADH-like_C"/>
</dbReference>
<evidence type="ECO:0000256" key="3">
    <source>
        <dbReference type="ARBA" id="ARBA00022723"/>
    </source>
</evidence>